<proteinExistence type="predicted"/>
<feature type="region of interest" description="Disordered" evidence="1">
    <location>
        <begin position="240"/>
        <end position="285"/>
    </location>
</feature>
<keyword evidence="3" id="KW-1185">Reference proteome</keyword>
<name>X6NWE2_RETFI</name>
<protein>
    <submittedName>
        <fullName evidence="2">Uncharacterized protein</fullName>
    </submittedName>
</protein>
<evidence type="ECO:0000313" key="3">
    <source>
        <dbReference type="Proteomes" id="UP000023152"/>
    </source>
</evidence>
<feature type="compositionally biased region" description="Low complexity" evidence="1">
    <location>
        <begin position="245"/>
        <end position="275"/>
    </location>
</feature>
<evidence type="ECO:0000256" key="1">
    <source>
        <dbReference type="SAM" id="MobiDB-lite"/>
    </source>
</evidence>
<dbReference type="Proteomes" id="UP000023152">
    <property type="component" value="Unassembled WGS sequence"/>
</dbReference>
<feature type="compositionally biased region" description="Polar residues" evidence="1">
    <location>
        <begin position="15"/>
        <end position="24"/>
    </location>
</feature>
<gene>
    <name evidence="2" type="ORF">RFI_06818</name>
</gene>
<reference evidence="2 3" key="1">
    <citation type="journal article" date="2013" name="Curr. Biol.">
        <title>The Genome of the Foraminiferan Reticulomyxa filosa.</title>
        <authorList>
            <person name="Glockner G."/>
            <person name="Hulsmann N."/>
            <person name="Schleicher M."/>
            <person name="Noegel A.A."/>
            <person name="Eichinger L."/>
            <person name="Gallinger C."/>
            <person name="Pawlowski J."/>
            <person name="Sierra R."/>
            <person name="Euteneuer U."/>
            <person name="Pillet L."/>
            <person name="Moustafa A."/>
            <person name="Platzer M."/>
            <person name="Groth M."/>
            <person name="Szafranski K."/>
            <person name="Schliwa M."/>
        </authorList>
    </citation>
    <scope>NUCLEOTIDE SEQUENCE [LARGE SCALE GENOMIC DNA]</scope>
</reference>
<feature type="region of interest" description="Disordered" evidence="1">
    <location>
        <begin position="1"/>
        <end position="29"/>
    </location>
</feature>
<comment type="caution">
    <text evidence="2">The sequence shown here is derived from an EMBL/GenBank/DDBJ whole genome shotgun (WGS) entry which is preliminary data.</text>
</comment>
<organism evidence="2 3">
    <name type="scientific">Reticulomyxa filosa</name>
    <dbReference type="NCBI Taxonomy" id="46433"/>
    <lineage>
        <taxon>Eukaryota</taxon>
        <taxon>Sar</taxon>
        <taxon>Rhizaria</taxon>
        <taxon>Retaria</taxon>
        <taxon>Foraminifera</taxon>
        <taxon>Monothalamids</taxon>
        <taxon>Reticulomyxidae</taxon>
        <taxon>Reticulomyxa</taxon>
    </lineage>
</organism>
<sequence length="473" mass="51826">MPSLTSIKIEKPKPSTASGHSTGYESGFLKHDSIDMSNEAANREESPPRLHPALEMQMQAQNRMGSSQQPLDYARHYSVVNTFHHPSQSLSNPTNAPVSWPTSRHFISNGNATGAPSSTLLLHNISGMQPYPNGSANMNSNEYVGPSGNVDYGLSSFQQFPPNVHGFDQSKPSQRSASVGMGFPLNASPKHASYFLHNNRSMSLLMASPNKEQWIAAHPGQHNFANFFLDGQSVVPINPISETLTNNKNNSDIANNNNTSDNNKTGNNNVSTTGTEKNSTPPLPLVDLSRDVTKLQWHREHTRNFNPNATRFFDDGVVVVTAPAIVVADTGITANTESLDFFVKVQTTESIGFWCIGILPAEDLASLKLTEIPPANSRFFSVAYNGRAYHSNKQISTCLGIPIVSGTMLKFRLTLNPTNPYFGCGYNDSEYGKEVIFDTNVLQKLNITLAGVYLIVVLSQRGERKLRIGVKQK</sequence>
<evidence type="ECO:0000313" key="2">
    <source>
        <dbReference type="EMBL" id="ETO30301.1"/>
    </source>
</evidence>
<accession>X6NWE2</accession>
<dbReference type="EMBL" id="ASPP01005563">
    <property type="protein sequence ID" value="ETO30301.1"/>
    <property type="molecule type" value="Genomic_DNA"/>
</dbReference>
<dbReference type="AlphaFoldDB" id="X6NWE2"/>